<evidence type="ECO:0000256" key="1">
    <source>
        <dbReference type="ARBA" id="ARBA00023012"/>
    </source>
</evidence>
<protein>
    <submittedName>
        <fullName evidence="5">LytR/AlgR family response regulator transcription factor</fullName>
    </submittedName>
</protein>
<dbReference type="PROSITE" id="PS50930">
    <property type="entry name" value="HTH_LYTTR"/>
    <property type="match status" value="1"/>
</dbReference>
<dbReference type="InterPro" id="IPR011006">
    <property type="entry name" value="CheY-like_superfamily"/>
</dbReference>
<dbReference type="SMART" id="SM00448">
    <property type="entry name" value="REC"/>
    <property type="match status" value="1"/>
</dbReference>
<keyword evidence="1" id="KW-0902">Two-component regulatory system</keyword>
<evidence type="ECO:0000259" key="4">
    <source>
        <dbReference type="PROSITE" id="PS50930"/>
    </source>
</evidence>
<evidence type="ECO:0000313" key="6">
    <source>
        <dbReference type="Proteomes" id="UP001595555"/>
    </source>
</evidence>
<evidence type="ECO:0000256" key="2">
    <source>
        <dbReference type="PROSITE-ProRule" id="PRU00169"/>
    </source>
</evidence>
<dbReference type="PANTHER" id="PTHR37299">
    <property type="entry name" value="TRANSCRIPTIONAL REGULATOR-RELATED"/>
    <property type="match status" value="1"/>
</dbReference>
<evidence type="ECO:0000313" key="5">
    <source>
        <dbReference type="EMBL" id="MFC3114427.1"/>
    </source>
</evidence>
<gene>
    <name evidence="5" type="ORF">ACFODX_02590</name>
</gene>
<reference evidence="6" key="1">
    <citation type="journal article" date="2019" name="Int. J. Syst. Evol. Microbiol.">
        <title>The Global Catalogue of Microorganisms (GCM) 10K type strain sequencing project: providing services to taxonomists for standard genome sequencing and annotation.</title>
        <authorList>
            <consortium name="The Broad Institute Genomics Platform"/>
            <consortium name="The Broad Institute Genome Sequencing Center for Infectious Disease"/>
            <person name="Wu L."/>
            <person name="Ma J."/>
        </authorList>
    </citation>
    <scope>NUCLEOTIDE SEQUENCE [LARGE SCALE GENOMIC DNA]</scope>
    <source>
        <strain evidence="6">KCTC 52237</strain>
    </source>
</reference>
<feature type="domain" description="Response regulatory" evidence="3">
    <location>
        <begin position="2"/>
        <end position="116"/>
    </location>
</feature>
<dbReference type="Gene3D" id="2.40.50.1020">
    <property type="entry name" value="LytTr DNA-binding domain"/>
    <property type="match status" value="1"/>
</dbReference>
<dbReference type="Pfam" id="PF00072">
    <property type="entry name" value="Response_reg"/>
    <property type="match status" value="1"/>
</dbReference>
<dbReference type="SUPFAM" id="SSF52172">
    <property type="entry name" value="CheY-like"/>
    <property type="match status" value="1"/>
</dbReference>
<dbReference type="InterPro" id="IPR046947">
    <property type="entry name" value="LytR-like"/>
</dbReference>
<accession>A0ABV7FE85</accession>
<dbReference type="Proteomes" id="UP001595555">
    <property type="component" value="Unassembled WGS sequence"/>
</dbReference>
<comment type="caution">
    <text evidence="5">The sequence shown here is derived from an EMBL/GenBank/DDBJ whole genome shotgun (WGS) entry which is preliminary data.</text>
</comment>
<proteinExistence type="predicted"/>
<organism evidence="5 6">
    <name type="scientific">Cellvibrio fontiphilus</name>
    <dbReference type="NCBI Taxonomy" id="1815559"/>
    <lineage>
        <taxon>Bacteria</taxon>
        <taxon>Pseudomonadati</taxon>
        <taxon>Pseudomonadota</taxon>
        <taxon>Gammaproteobacteria</taxon>
        <taxon>Cellvibrionales</taxon>
        <taxon>Cellvibrionaceae</taxon>
        <taxon>Cellvibrio</taxon>
    </lineage>
</organism>
<dbReference type="EMBL" id="JBHRTF010000002">
    <property type="protein sequence ID" value="MFC3114427.1"/>
    <property type="molecule type" value="Genomic_DNA"/>
</dbReference>
<evidence type="ECO:0000259" key="3">
    <source>
        <dbReference type="PROSITE" id="PS50110"/>
    </source>
</evidence>
<dbReference type="PANTHER" id="PTHR37299:SF1">
    <property type="entry name" value="STAGE 0 SPORULATION PROTEIN A HOMOLOG"/>
    <property type="match status" value="1"/>
</dbReference>
<feature type="domain" description="HTH LytTR-type" evidence="4">
    <location>
        <begin position="144"/>
        <end position="248"/>
    </location>
</feature>
<dbReference type="InterPro" id="IPR007492">
    <property type="entry name" value="LytTR_DNA-bd_dom"/>
</dbReference>
<keyword evidence="6" id="KW-1185">Reference proteome</keyword>
<dbReference type="PROSITE" id="PS50110">
    <property type="entry name" value="RESPONSE_REGULATORY"/>
    <property type="match status" value="1"/>
</dbReference>
<name>A0ABV7FE85_9GAMM</name>
<dbReference type="Gene3D" id="3.40.50.2300">
    <property type="match status" value="1"/>
</dbReference>
<sequence>MDILIVDDETLARQRLLRMVEKIDGFRVVAEADNAEAALAAITEQDPDIVLLDIRMPGCDGLTLAKDISQLEDPPAVIFCTAFDQYALDAFGTNAVGYLLKPVKAEQLLQVLEKAQKLNKIQRLAAQQPNSQQAAAREHQRSHISAKTRRGVELIALDDIRYFQADQKYVTVFHRGGEHLLDETLKELEEEFGGRFVRIHRNSLVSIKHIEALERNNQGQYQVRLADTESRPIISRRHVSDLKELLKII</sequence>
<feature type="modified residue" description="4-aspartylphosphate" evidence="2">
    <location>
        <position position="53"/>
    </location>
</feature>
<dbReference type="RefSeq" id="WP_378115758.1">
    <property type="nucleotide sequence ID" value="NZ_JBHRTF010000002.1"/>
</dbReference>
<dbReference type="Pfam" id="PF04397">
    <property type="entry name" value="LytTR"/>
    <property type="match status" value="1"/>
</dbReference>
<keyword evidence="2" id="KW-0597">Phosphoprotein</keyword>
<dbReference type="SMART" id="SM00850">
    <property type="entry name" value="LytTR"/>
    <property type="match status" value="1"/>
</dbReference>
<dbReference type="InterPro" id="IPR001789">
    <property type="entry name" value="Sig_transdc_resp-reg_receiver"/>
</dbReference>